<proteinExistence type="predicted"/>
<name>A0A1G9DA31_9BACT</name>
<dbReference type="EMBL" id="FNGA01000001">
    <property type="protein sequence ID" value="SDK60731.1"/>
    <property type="molecule type" value="Genomic_DNA"/>
</dbReference>
<keyword evidence="2" id="KW-0813">Transport</keyword>
<evidence type="ECO:0000259" key="7">
    <source>
        <dbReference type="Pfam" id="PF03600"/>
    </source>
</evidence>
<keyword evidence="4 6" id="KW-1133">Transmembrane helix</keyword>
<organism evidence="8 9">
    <name type="scientific">Maridesulfovibrio ferrireducens</name>
    <dbReference type="NCBI Taxonomy" id="246191"/>
    <lineage>
        <taxon>Bacteria</taxon>
        <taxon>Pseudomonadati</taxon>
        <taxon>Thermodesulfobacteriota</taxon>
        <taxon>Desulfovibrionia</taxon>
        <taxon>Desulfovibrionales</taxon>
        <taxon>Desulfovibrionaceae</taxon>
        <taxon>Maridesulfovibrio</taxon>
    </lineage>
</organism>
<feature type="transmembrane region" description="Helical" evidence="6">
    <location>
        <begin position="187"/>
        <end position="207"/>
    </location>
</feature>
<dbReference type="STRING" id="246191.SAMN05660337_0970"/>
<dbReference type="GO" id="GO:0005886">
    <property type="term" value="C:plasma membrane"/>
    <property type="evidence" value="ECO:0007669"/>
    <property type="project" value="TreeGrafter"/>
</dbReference>
<protein>
    <submittedName>
        <fullName evidence="8">Solute carrier family 13 (Sodium-dependent dicarboxylate transporter), member 2/3/5</fullName>
    </submittedName>
</protein>
<feature type="transmembrane region" description="Helical" evidence="6">
    <location>
        <begin position="372"/>
        <end position="391"/>
    </location>
</feature>
<evidence type="ECO:0000256" key="1">
    <source>
        <dbReference type="ARBA" id="ARBA00004141"/>
    </source>
</evidence>
<evidence type="ECO:0000256" key="5">
    <source>
        <dbReference type="ARBA" id="ARBA00023136"/>
    </source>
</evidence>
<dbReference type="Proteomes" id="UP000199053">
    <property type="component" value="Unassembled WGS sequence"/>
</dbReference>
<gene>
    <name evidence="8" type="ORF">SAMN05660337_0970</name>
</gene>
<feature type="transmembrane region" description="Helical" evidence="6">
    <location>
        <begin position="138"/>
        <end position="161"/>
    </location>
</feature>
<dbReference type="RefSeq" id="WP_092158740.1">
    <property type="nucleotide sequence ID" value="NZ_FNGA01000001.1"/>
</dbReference>
<evidence type="ECO:0000256" key="3">
    <source>
        <dbReference type="ARBA" id="ARBA00022692"/>
    </source>
</evidence>
<keyword evidence="9" id="KW-1185">Reference proteome</keyword>
<accession>A0A1G9DA31</accession>
<reference evidence="9" key="1">
    <citation type="submission" date="2016-10" db="EMBL/GenBank/DDBJ databases">
        <authorList>
            <person name="Varghese N."/>
            <person name="Submissions S."/>
        </authorList>
    </citation>
    <scope>NUCLEOTIDE SEQUENCE [LARGE SCALE GENOMIC DNA]</scope>
    <source>
        <strain evidence="9">DSM 16995</strain>
    </source>
</reference>
<feature type="transmembrane region" description="Helical" evidence="6">
    <location>
        <begin position="250"/>
        <end position="268"/>
    </location>
</feature>
<evidence type="ECO:0000256" key="2">
    <source>
        <dbReference type="ARBA" id="ARBA00022448"/>
    </source>
</evidence>
<feature type="transmembrane region" description="Helical" evidence="6">
    <location>
        <begin position="333"/>
        <end position="352"/>
    </location>
</feature>
<feature type="transmembrane region" description="Helical" evidence="6">
    <location>
        <begin position="97"/>
        <end position="118"/>
    </location>
</feature>
<keyword evidence="5 6" id="KW-0472">Membrane</keyword>
<dbReference type="InterPro" id="IPR004680">
    <property type="entry name" value="Cit_transptr-like_dom"/>
</dbReference>
<evidence type="ECO:0000256" key="4">
    <source>
        <dbReference type="ARBA" id="ARBA00022989"/>
    </source>
</evidence>
<dbReference type="Pfam" id="PF03600">
    <property type="entry name" value="CitMHS"/>
    <property type="match status" value="1"/>
</dbReference>
<dbReference type="OrthoDB" id="9766267at2"/>
<comment type="subcellular location">
    <subcellularLocation>
        <location evidence="1">Membrane</location>
        <topology evidence="1">Multi-pass membrane protein</topology>
    </subcellularLocation>
</comment>
<evidence type="ECO:0000313" key="9">
    <source>
        <dbReference type="Proteomes" id="UP000199053"/>
    </source>
</evidence>
<feature type="transmembrane region" description="Helical" evidence="6">
    <location>
        <begin position="291"/>
        <end position="321"/>
    </location>
</feature>
<dbReference type="PANTHER" id="PTHR10283">
    <property type="entry name" value="SOLUTE CARRIER FAMILY 13 MEMBER"/>
    <property type="match status" value="1"/>
</dbReference>
<dbReference type="PANTHER" id="PTHR10283:SF82">
    <property type="entry name" value="SOLUTE CARRIER FAMILY 13 MEMBER 2"/>
    <property type="match status" value="1"/>
</dbReference>
<feature type="transmembrane region" description="Helical" evidence="6">
    <location>
        <begin position="50"/>
        <end position="76"/>
    </location>
</feature>
<sequence>MSSLLYIYERAPLLLLFVTGYILYQVMASVRLPEYFSAKAVSFSRGRADYLLLSLIFVSAGMSMFIPNAVTVLAMIPVIRKLDAELESMTTPLTLSIIYGANIGGMGSLIGSPANILLIGAMDFFKVAGREQITFFNWFIWALPLVILFLLLSWFVVRFAIPKGEQAIPAKFLNRVERISIKQKRGLNIFGFFLGFWLISSVIREFLPAYAEFEPVVALIFTTVFLKLIFGKGQLMSWGSLLEGVPKRGLLLLLILGVFIVAVKLLNLDEYAAEGFKDLLTLMAVDGQRGYLLYLVTAAVVILLTEILSNTVVSTAFFAVVVHTAFSFGTNPMLLMILVSIASTCAFMTPIATPCNSLAFGEMKRVSLRSMLGLGMVLNICGAVLLSLWVWKVIPYIYR</sequence>
<evidence type="ECO:0000256" key="6">
    <source>
        <dbReference type="SAM" id="Phobius"/>
    </source>
</evidence>
<dbReference type="AlphaFoldDB" id="A0A1G9DA31"/>
<feature type="domain" description="Citrate transporter-like" evidence="7">
    <location>
        <begin position="12"/>
        <end position="329"/>
    </location>
</feature>
<dbReference type="GO" id="GO:0022857">
    <property type="term" value="F:transmembrane transporter activity"/>
    <property type="evidence" value="ECO:0007669"/>
    <property type="project" value="TreeGrafter"/>
</dbReference>
<evidence type="ECO:0000313" key="8">
    <source>
        <dbReference type="EMBL" id="SDK60731.1"/>
    </source>
</evidence>
<feature type="transmembrane region" description="Helical" evidence="6">
    <location>
        <begin position="213"/>
        <end position="230"/>
    </location>
</feature>
<keyword evidence="3 6" id="KW-0812">Transmembrane</keyword>
<feature type="transmembrane region" description="Helical" evidence="6">
    <location>
        <begin position="12"/>
        <end position="30"/>
    </location>
</feature>